<accession>A0A0V1CCV7</accession>
<gene>
    <name evidence="1" type="ORF">T03_2908</name>
</gene>
<proteinExistence type="predicted"/>
<organism evidence="1 2">
    <name type="scientific">Trichinella britovi</name>
    <name type="common">Parasitic roundworm</name>
    <dbReference type="NCBI Taxonomy" id="45882"/>
    <lineage>
        <taxon>Eukaryota</taxon>
        <taxon>Metazoa</taxon>
        <taxon>Ecdysozoa</taxon>
        <taxon>Nematoda</taxon>
        <taxon>Enoplea</taxon>
        <taxon>Dorylaimia</taxon>
        <taxon>Trichinellida</taxon>
        <taxon>Trichinellidae</taxon>
        <taxon>Trichinella</taxon>
    </lineage>
</organism>
<evidence type="ECO:0000313" key="2">
    <source>
        <dbReference type="Proteomes" id="UP000054653"/>
    </source>
</evidence>
<reference evidence="1 2" key="1">
    <citation type="submission" date="2015-01" db="EMBL/GenBank/DDBJ databases">
        <title>Evolution of Trichinella species and genotypes.</title>
        <authorList>
            <person name="Korhonen P.K."/>
            <person name="Edoardo P."/>
            <person name="Giuseppe L.R."/>
            <person name="Gasser R.B."/>
        </authorList>
    </citation>
    <scope>NUCLEOTIDE SEQUENCE [LARGE SCALE GENOMIC DNA]</scope>
    <source>
        <strain evidence="1">ISS120</strain>
    </source>
</reference>
<dbReference type="EMBL" id="JYDI01000273">
    <property type="protein sequence ID" value="KRY46748.1"/>
    <property type="molecule type" value="Genomic_DNA"/>
</dbReference>
<dbReference type="Proteomes" id="UP000054653">
    <property type="component" value="Unassembled WGS sequence"/>
</dbReference>
<keyword evidence="2" id="KW-1185">Reference proteome</keyword>
<name>A0A0V1CCV7_TRIBR</name>
<comment type="caution">
    <text evidence="1">The sequence shown here is derived from an EMBL/GenBank/DDBJ whole genome shotgun (WGS) entry which is preliminary data.</text>
</comment>
<dbReference type="AlphaFoldDB" id="A0A0V1CCV7"/>
<protein>
    <submittedName>
        <fullName evidence="1">Uncharacterized protein</fullName>
    </submittedName>
</protein>
<sequence length="147" mass="17075">MKQINLITKFKKFTVNCKNSLDRSSGELIHSAARLTSLRSRNEQDRDRCDHAVQEIPHVNRFKRLCFGLSCSPFLAMCVIRHHARKYQNKFPETVNEILENMRVHDLVWMILRDGDAIENTDEAQQIQSCKMGWYPLTVGSVLRITA</sequence>
<evidence type="ECO:0000313" key="1">
    <source>
        <dbReference type="EMBL" id="KRY46748.1"/>
    </source>
</evidence>